<dbReference type="EMBL" id="BARV01043964">
    <property type="protein sequence ID" value="GAI67742.1"/>
    <property type="molecule type" value="Genomic_DNA"/>
</dbReference>
<sequence length="54" mass="6138">ISYGSRDKYEIVTKSFMIGLKQDGEKASLGKHQFTISTSTTFNKKFNGVPFFKE</sequence>
<gene>
    <name evidence="1" type="ORF">S06H3_65342</name>
</gene>
<evidence type="ECO:0000313" key="1">
    <source>
        <dbReference type="EMBL" id="GAI67742.1"/>
    </source>
</evidence>
<protein>
    <submittedName>
        <fullName evidence="1">Uncharacterized protein</fullName>
    </submittedName>
</protein>
<accession>X1QGW8</accession>
<proteinExistence type="predicted"/>
<dbReference type="AlphaFoldDB" id="X1QGW8"/>
<reference evidence="1" key="1">
    <citation type="journal article" date="2014" name="Front. Microbiol.">
        <title>High frequency of phylogenetically diverse reductive dehalogenase-homologous genes in deep subseafloor sedimentary metagenomes.</title>
        <authorList>
            <person name="Kawai M."/>
            <person name="Futagami T."/>
            <person name="Toyoda A."/>
            <person name="Takaki Y."/>
            <person name="Nishi S."/>
            <person name="Hori S."/>
            <person name="Arai W."/>
            <person name="Tsubouchi T."/>
            <person name="Morono Y."/>
            <person name="Uchiyama I."/>
            <person name="Ito T."/>
            <person name="Fujiyama A."/>
            <person name="Inagaki F."/>
            <person name="Takami H."/>
        </authorList>
    </citation>
    <scope>NUCLEOTIDE SEQUENCE</scope>
    <source>
        <strain evidence="1">Expedition CK06-06</strain>
    </source>
</reference>
<name>X1QGW8_9ZZZZ</name>
<feature type="non-terminal residue" evidence="1">
    <location>
        <position position="1"/>
    </location>
</feature>
<comment type="caution">
    <text evidence="1">The sequence shown here is derived from an EMBL/GenBank/DDBJ whole genome shotgun (WGS) entry which is preliminary data.</text>
</comment>
<organism evidence="1">
    <name type="scientific">marine sediment metagenome</name>
    <dbReference type="NCBI Taxonomy" id="412755"/>
    <lineage>
        <taxon>unclassified sequences</taxon>
        <taxon>metagenomes</taxon>
        <taxon>ecological metagenomes</taxon>
    </lineage>
</organism>